<dbReference type="SUPFAM" id="SSF56300">
    <property type="entry name" value="Metallo-dependent phosphatases"/>
    <property type="match status" value="1"/>
</dbReference>
<evidence type="ECO:0000313" key="2">
    <source>
        <dbReference type="EMBL" id="GGD20092.1"/>
    </source>
</evidence>
<name>A0ABQ1Q9F8_9RHOB</name>
<organism evidence="2 3">
    <name type="scientific">Sinisalibacter lacisalsi</name>
    <dbReference type="NCBI Taxonomy" id="1526570"/>
    <lineage>
        <taxon>Bacteria</taxon>
        <taxon>Pseudomonadati</taxon>
        <taxon>Pseudomonadota</taxon>
        <taxon>Alphaproteobacteria</taxon>
        <taxon>Rhodobacterales</taxon>
        <taxon>Roseobacteraceae</taxon>
        <taxon>Sinisalibacter</taxon>
    </lineage>
</organism>
<sequence>MRVYAIGDVHGYQGELERAHALIAEDRARSGDAAAPVIHIGDLCDRGPDTRGVIGFLLGGLERGENWITLMGNHDRLMARFLEDPSWLDPHLPVGLHWFHPRMGGETTLASYGISIEHNERLNHLHARVRAAVPEAHRAFIRSLPSSFSLGELLFVHAGIRPGIPLADQAEEDLVWIREPFLSSKADHGWLVVHGHTPSEEVEHHGNRLGIDTGAGHGRQLVPVVIEGRDVWALTDKGRVAVKPDEPAT</sequence>
<dbReference type="InterPro" id="IPR004843">
    <property type="entry name" value="Calcineurin-like_PHP"/>
</dbReference>
<gene>
    <name evidence="2" type="ORF">GCM10011358_00850</name>
</gene>
<reference evidence="3" key="1">
    <citation type="journal article" date="2019" name="Int. J. Syst. Evol. Microbiol.">
        <title>The Global Catalogue of Microorganisms (GCM) 10K type strain sequencing project: providing services to taxonomists for standard genome sequencing and annotation.</title>
        <authorList>
            <consortium name="The Broad Institute Genomics Platform"/>
            <consortium name="The Broad Institute Genome Sequencing Center for Infectious Disease"/>
            <person name="Wu L."/>
            <person name="Ma J."/>
        </authorList>
    </citation>
    <scope>NUCLEOTIDE SEQUENCE [LARGE SCALE GENOMIC DNA]</scope>
    <source>
        <strain evidence="3">CGMCC 1.12922</strain>
    </source>
</reference>
<comment type="caution">
    <text evidence="2">The sequence shown here is derived from an EMBL/GenBank/DDBJ whole genome shotgun (WGS) entry which is preliminary data.</text>
</comment>
<feature type="domain" description="Calcineurin-like phosphoesterase" evidence="1">
    <location>
        <begin position="1"/>
        <end position="206"/>
    </location>
</feature>
<proteinExistence type="predicted"/>
<accession>A0ABQ1Q9F8</accession>
<dbReference type="InterPro" id="IPR050126">
    <property type="entry name" value="Ap4A_hydrolase"/>
</dbReference>
<dbReference type="EMBL" id="BMGI01000001">
    <property type="protein sequence ID" value="GGD20092.1"/>
    <property type="molecule type" value="Genomic_DNA"/>
</dbReference>
<protein>
    <submittedName>
        <fullName evidence="2">Serine/threonine protein phosphatase</fullName>
    </submittedName>
</protein>
<dbReference type="PANTHER" id="PTHR42850:SF4">
    <property type="entry name" value="ZINC-DEPENDENT ENDOPOLYPHOSPHATASE"/>
    <property type="match status" value="1"/>
</dbReference>
<evidence type="ECO:0000313" key="3">
    <source>
        <dbReference type="Proteomes" id="UP000617355"/>
    </source>
</evidence>
<evidence type="ECO:0000259" key="1">
    <source>
        <dbReference type="Pfam" id="PF00149"/>
    </source>
</evidence>
<dbReference type="Proteomes" id="UP000617355">
    <property type="component" value="Unassembled WGS sequence"/>
</dbReference>
<dbReference type="InterPro" id="IPR029052">
    <property type="entry name" value="Metallo-depent_PP-like"/>
</dbReference>
<dbReference type="Pfam" id="PF00149">
    <property type="entry name" value="Metallophos"/>
    <property type="match status" value="1"/>
</dbReference>
<dbReference type="PANTHER" id="PTHR42850">
    <property type="entry name" value="METALLOPHOSPHOESTERASE"/>
    <property type="match status" value="1"/>
</dbReference>
<keyword evidence="3" id="KW-1185">Reference proteome</keyword>
<dbReference type="RefSeq" id="WP_188525640.1">
    <property type="nucleotide sequence ID" value="NZ_BMGI01000001.1"/>
</dbReference>
<dbReference type="Gene3D" id="3.60.21.10">
    <property type="match status" value="1"/>
</dbReference>